<feature type="domain" description="Enoyl reductase (ER)" evidence="1">
    <location>
        <begin position="10"/>
        <end position="322"/>
    </location>
</feature>
<dbReference type="InterPro" id="IPR013149">
    <property type="entry name" value="ADH-like_C"/>
</dbReference>
<accession>A0A2M9G5J3</accession>
<dbReference type="EMBL" id="PHIG01000011">
    <property type="protein sequence ID" value="PJK30970.1"/>
    <property type="molecule type" value="Genomic_DNA"/>
</dbReference>
<evidence type="ECO:0000313" key="3">
    <source>
        <dbReference type="Proteomes" id="UP000229498"/>
    </source>
</evidence>
<evidence type="ECO:0000259" key="1">
    <source>
        <dbReference type="SMART" id="SM00829"/>
    </source>
</evidence>
<dbReference type="AlphaFoldDB" id="A0A2M9G5J3"/>
<dbReference type="GO" id="GO:0016491">
    <property type="term" value="F:oxidoreductase activity"/>
    <property type="evidence" value="ECO:0007669"/>
    <property type="project" value="InterPro"/>
</dbReference>
<name>A0A2M9G5J3_9PROT</name>
<dbReference type="Proteomes" id="UP000229498">
    <property type="component" value="Unassembled WGS sequence"/>
</dbReference>
<reference evidence="2 3" key="1">
    <citation type="submission" date="2017-11" db="EMBL/GenBank/DDBJ databases">
        <title>Draft genome sequence of Rhizobiales bacterium SY3-13.</title>
        <authorList>
            <person name="Sun C."/>
        </authorList>
    </citation>
    <scope>NUCLEOTIDE SEQUENCE [LARGE SCALE GENOMIC DNA]</scope>
    <source>
        <strain evidence="2 3">SY3-13</strain>
    </source>
</reference>
<evidence type="ECO:0000313" key="2">
    <source>
        <dbReference type="EMBL" id="PJK30970.1"/>
    </source>
</evidence>
<comment type="caution">
    <text evidence="2">The sequence shown here is derived from an EMBL/GenBank/DDBJ whole genome shotgun (WGS) entry which is preliminary data.</text>
</comment>
<dbReference type="OrthoDB" id="4190732at2"/>
<keyword evidence="3" id="KW-1185">Reference proteome</keyword>
<dbReference type="CDD" id="cd08241">
    <property type="entry name" value="QOR1"/>
    <property type="match status" value="1"/>
</dbReference>
<dbReference type="PANTHER" id="PTHR43677:SF4">
    <property type="entry name" value="QUINONE OXIDOREDUCTASE-LIKE PROTEIN 2"/>
    <property type="match status" value="1"/>
</dbReference>
<gene>
    <name evidence="2" type="ORF">CVT23_03655</name>
</gene>
<dbReference type="PANTHER" id="PTHR43677">
    <property type="entry name" value="SHORT-CHAIN DEHYDROGENASE/REDUCTASE"/>
    <property type="match status" value="1"/>
</dbReference>
<organism evidence="2 3">
    <name type="scientific">Minwuia thermotolerans</name>
    <dbReference type="NCBI Taxonomy" id="2056226"/>
    <lineage>
        <taxon>Bacteria</taxon>
        <taxon>Pseudomonadati</taxon>
        <taxon>Pseudomonadota</taxon>
        <taxon>Alphaproteobacteria</taxon>
        <taxon>Minwuiales</taxon>
        <taxon>Minwuiaceae</taxon>
        <taxon>Minwuia</taxon>
    </lineage>
</organism>
<sequence length="324" mass="33906">MKAMMVNELGPPEIMKLQDLPAPSAGPGEIRVRVRAAGLNFPDILMIAGKYQFRPDPPFVPGMEGAGEVVETGEGVDAFAPGDRVIIHARNGLYAEEAVVPAEWAVPLPGNWDFAEGAAFWSAYNTAYVGLISRGRLKAGEWVLVHGAAGGVGLAAVELAAALGSRVIAVVGSDAKAEAVRAKGAEVVVDHRSENFRDRVQEITRGAGADVVYDPVGGDVLFQSLRCIAWGGRFLVIGFAGGAIPEVPANYALLKSCSVIGVRAGEYGRRDPAAGRAIIAHMLELAGAGRINPHVHARLPLAEAAGALALLSRREVIGKVVLTT</sequence>
<dbReference type="Gene3D" id="3.90.180.10">
    <property type="entry name" value="Medium-chain alcohol dehydrogenases, catalytic domain"/>
    <property type="match status" value="1"/>
</dbReference>
<dbReference type="SUPFAM" id="SSF51735">
    <property type="entry name" value="NAD(P)-binding Rossmann-fold domains"/>
    <property type="match status" value="1"/>
</dbReference>
<dbReference type="InterPro" id="IPR020843">
    <property type="entry name" value="ER"/>
</dbReference>
<dbReference type="SMART" id="SM00829">
    <property type="entry name" value="PKS_ER"/>
    <property type="match status" value="1"/>
</dbReference>
<dbReference type="InterPro" id="IPR036291">
    <property type="entry name" value="NAD(P)-bd_dom_sf"/>
</dbReference>
<dbReference type="Pfam" id="PF00107">
    <property type="entry name" value="ADH_zinc_N"/>
    <property type="match status" value="1"/>
</dbReference>
<dbReference type="InterPro" id="IPR013154">
    <property type="entry name" value="ADH-like_N"/>
</dbReference>
<dbReference type="SUPFAM" id="SSF50129">
    <property type="entry name" value="GroES-like"/>
    <property type="match status" value="1"/>
</dbReference>
<proteinExistence type="predicted"/>
<dbReference type="InterPro" id="IPR011032">
    <property type="entry name" value="GroES-like_sf"/>
</dbReference>
<dbReference type="Gene3D" id="3.40.50.720">
    <property type="entry name" value="NAD(P)-binding Rossmann-like Domain"/>
    <property type="match status" value="1"/>
</dbReference>
<dbReference type="InterPro" id="IPR051397">
    <property type="entry name" value="Zn-ADH-like_protein"/>
</dbReference>
<protein>
    <submittedName>
        <fullName evidence="2">NADPH:quinone oxidoreductase</fullName>
    </submittedName>
</protein>
<dbReference type="RefSeq" id="WP_109792561.1">
    <property type="nucleotide sequence ID" value="NZ_PIGG01000014.1"/>
</dbReference>
<dbReference type="Pfam" id="PF08240">
    <property type="entry name" value="ADH_N"/>
    <property type="match status" value="1"/>
</dbReference>